<feature type="region of interest" description="Disordered" evidence="1">
    <location>
        <begin position="1"/>
        <end position="62"/>
    </location>
</feature>
<dbReference type="Gene3D" id="3.90.226.10">
    <property type="entry name" value="2-enoyl-CoA Hydratase, Chain A, domain 1"/>
    <property type="match status" value="1"/>
</dbReference>
<name>A0A7U6JEU7_CALEA</name>
<keyword evidence="3" id="KW-1185">Reference proteome</keyword>
<gene>
    <name evidence="2" type="ordered locus">CSE_09700</name>
</gene>
<evidence type="ECO:0000313" key="3">
    <source>
        <dbReference type="Proteomes" id="UP000004793"/>
    </source>
</evidence>
<dbReference type="OrthoDB" id="1493005at2"/>
<dbReference type="KEGG" id="cex:CSE_09700"/>
<feature type="compositionally biased region" description="Basic and acidic residues" evidence="1">
    <location>
        <begin position="17"/>
        <end position="49"/>
    </location>
</feature>
<evidence type="ECO:0008006" key="4">
    <source>
        <dbReference type="Google" id="ProtNLM"/>
    </source>
</evidence>
<dbReference type="PANTHER" id="PTHR35984:SF1">
    <property type="entry name" value="PERIPLASMIC SERINE PROTEASE"/>
    <property type="match status" value="1"/>
</dbReference>
<dbReference type="InterPro" id="IPR002825">
    <property type="entry name" value="Pept_S49_ser-pept_pro"/>
</dbReference>
<sequence>MDEEEKRNEEMTEESEIPEKSESNEGPKSTEESKKTEESKTTEESKDNLPLHTPIPPTEEKPQKETRYILFLVYNERAPVDRDDVFDLIDQLNKITTPPEETRIDMVILSNGGYPHPAYQMMNIVRSKCKKLKAVVPLFAKSAATLMTLASDEIIMGPQSEIGPLDMQMEHPLIENLHISALEGYYPFMQLYGKFVTDFFPLALKMAQDITQTVPIKREDAVDIAMNTAMSYLVPIVQQINPTVVNMCYRALTTGEQYAYNFLFRYMFKDKPERERAILASQTAHALVWNFQNHGQVISRDDAKLLNLYVGFGESYDLFDMMYVITKEMLRILGQSGIERAIRVVSMEQIKRLLNVDSYLGYITFIVYKAYSLVEPLRQSLQNVTDVQKISLAIRQFLSQSLASLPPMPEQEKNDIAQVSLELLEDIFLKNFKDENAIYSVAFNRIRKEKAFSKPVSEVIAGRIVEAVRELTQTIEIEIDTTPPEVVSKYILQILAFLLVYNIKF</sequence>
<organism evidence="2 3">
    <name type="scientific">Caldisericum exile (strain DSM 21853 / NBRC 104410 / AZM16c01)</name>
    <dbReference type="NCBI Taxonomy" id="511051"/>
    <lineage>
        <taxon>Bacteria</taxon>
        <taxon>Pseudomonadati</taxon>
        <taxon>Caldisericota/Cryosericota group</taxon>
        <taxon>Caldisericota</taxon>
        <taxon>Caldisericia</taxon>
        <taxon>Caldisericales</taxon>
        <taxon>Caldisericaceae</taxon>
        <taxon>Caldisericum</taxon>
    </lineage>
</organism>
<dbReference type="PANTHER" id="PTHR35984">
    <property type="entry name" value="PERIPLASMIC SERINE PROTEASE"/>
    <property type="match status" value="1"/>
</dbReference>
<accession>A0A7U6JEU7</accession>
<dbReference type="RefSeq" id="WP_014453498.1">
    <property type="nucleotide sequence ID" value="NC_017096.1"/>
</dbReference>
<dbReference type="EMBL" id="AP012051">
    <property type="protein sequence ID" value="BAL81096.1"/>
    <property type="molecule type" value="Genomic_DNA"/>
</dbReference>
<evidence type="ECO:0000313" key="2">
    <source>
        <dbReference type="EMBL" id="BAL81096.1"/>
    </source>
</evidence>
<reference evidence="2 3" key="1">
    <citation type="submission" date="2011-01" db="EMBL/GenBank/DDBJ databases">
        <title>Whole genome sequence of Caldisericum exile AZM16c01.</title>
        <authorList>
            <person name="Narita-Yamada S."/>
            <person name="Kawakoshi A."/>
            <person name="Nakamura S."/>
            <person name="Sasagawa M."/>
            <person name="Fukada J."/>
            <person name="Sekine M."/>
            <person name="Kato Y."/>
            <person name="Fukai R."/>
            <person name="Sasaki K."/>
            <person name="Hanamaki A."/>
            <person name="Narita H."/>
            <person name="Konno Y."/>
            <person name="Mori K."/>
            <person name="Yamazaki S."/>
            <person name="Suzuki K."/>
            <person name="Fujita N."/>
        </authorList>
    </citation>
    <scope>NUCLEOTIDE SEQUENCE [LARGE SCALE GENOMIC DNA]</scope>
    <source>
        <strain evidence="3">DSM 21853 / NBRC 104410 / AZM16c01</strain>
    </source>
</reference>
<protein>
    <recommendedName>
        <fullName evidence="4">Serine protease</fullName>
    </recommendedName>
</protein>
<dbReference type="Proteomes" id="UP000004793">
    <property type="component" value="Chromosome"/>
</dbReference>
<evidence type="ECO:0000256" key="1">
    <source>
        <dbReference type="SAM" id="MobiDB-lite"/>
    </source>
</evidence>
<dbReference type="SUPFAM" id="SSF52096">
    <property type="entry name" value="ClpP/crotonase"/>
    <property type="match status" value="1"/>
</dbReference>
<dbReference type="InterPro" id="IPR029045">
    <property type="entry name" value="ClpP/crotonase-like_dom_sf"/>
</dbReference>
<dbReference type="Pfam" id="PF01972">
    <property type="entry name" value="SDH_protease"/>
    <property type="match status" value="1"/>
</dbReference>
<dbReference type="AlphaFoldDB" id="A0A7U6JEU7"/>
<dbReference type="GO" id="GO:0016020">
    <property type="term" value="C:membrane"/>
    <property type="evidence" value="ECO:0007669"/>
    <property type="project" value="InterPro"/>
</dbReference>
<feature type="compositionally biased region" description="Basic and acidic residues" evidence="1">
    <location>
        <begin position="1"/>
        <end position="10"/>
    </location>
</feature>
<proteinExistence type="predicted"/>